<dbReference type="InterPro" id="IPR055438">
    <property type="entry name" value="AstE_AspA_cat"/>
</dbReference>
<gene>
    <name evidence="6" type="ORF">C8J28_105205</name>
</gene>
<name>A0A2T5KAC2_9RHOB</name>
<comment type="cofactor">
    <cofactor evidence="1">
        <name>Zn(2+)</name>
        <dbReference type="ChEBI" id="CHEBI:29105"/>
    </cofactor>
</comment>
<dbReference type="NCBIfam" id="TIGR02994">
    <property type="entry name" value="ectoine_eutE"/>
    <property type="match status" value="1"/>
</dbReference>
<dbReference type="Gene3D" id="3.40.630.10">
    <property type="entry name" value="Zn peptidases"/>
    <property type="match status" value="1"/>
</dbReference>
<keyword evidence="4" id="KW-0862">Zinc</keyword>
<evidence type="ECO:0000256" key="1">
    <source>
        <dbReference type="ARBA" id="ARBA00001947"/>
    </source>
</evidence>
<proteinExistence type="predicted"/>
<dbReference type="PIRSF" id="PIRSF039012">
    <property type="entry name" value="ASP"/>
    <property type="match status" value="1"/>
</dbReference>
<comment type="caution">
    <text evidence="6">The sequence shown here is derived from an EMBL/GenBank/DDBJ whole genome shotgun (WGS) entry which is preliminary data.</text>
</comment>
<dbReference type="OrthoDB" id="9782876at2"/>
<dbReference type="GO" id="GO:0016788">
    <property type="term" value="F:hydrolase activity, acting on ester bonds"/>
    <property type="evidence" value="ECO:0007669"/>
    <property type="project" value="InterPro"/>
</dbReference>
<dbReference type="PANTHER" id="PTHR37326:SF1">
    <property type="entry name" value="BLL3975 PROTEIN"/>
    <property type="match status" value="1"/>
</dbReference>
<dbReference type="EMBL" id="QAOT01000005">
    <property type="protein sequence ID" value="PTR19364.1"/>
    <property type="molecule type" value="Genomic_DNA"/>
</dbReference>
<reference evidence="6 7" key="1">
    <citation type="submission" date="2018-04" db="EMBL/GenBank/DDBJ databases">
        <title>Genomic Encyclopedia of Type Strains, Phase III (KMG-III): the genomes of soil and plant-associated and newly described type strains.</title>
        <authorList>
            <person name="Whitman W."/>
        </authorList>
    </citation>
    <scope>NUCLEOTIDE SEQUENCE [LARGE SCALE GENOMIC DNA]</scope>
    <source>
        <strain evidence="6 7">KA25</strain>
    </source>
</reference>
<feature type="domain" description="Succinylglutamate desuccinylase/Aspartoacylase catalytic" evidence="5">
    <location>
        <begin position="52"/>
        <end position="236"/>
    </location>
</feature>
<dbReference type="PANTHER" id="PTHR37326">
    <property type="entry name" value="BLL3975 PROTEIN"/>
    <property type="match status" value="1"/>
</dbReference>
<protein>
    <submittedName>
        <fullName evidence="6">N-alpha-acetyl-L-2,4-diaminobutyrate deacetylase</fullName>
    </submittedName>
</protein>
<dbReference type="GO" id="GO:0016811">
    <property type="term" value="F:hydrolase activity, acting on carbon-nitrogen (but not peptide) bonds, in linear amides"/>
    <property type="evidence" value="ECO:0007669"/>
    <property type="project" value="InterPro"/>
</dbReference>
<dbReference type="CDD" id="cd06252">
    <property type="entry name" value="M14_ASTE_ASPA-like"/>
    <property type="match status" value="1"/>
</dbReference>
<dbReference type="InterPro" id="IPR014336">
    <property type="entry name" value="DoeB"/>
</dbReference>
<organism evidence="6 7">
    <name type="scientific">Cereibacter azotoformans</name>
    <dbReference type="NCBI Taxonomy" id="43057"/>
    <lineage>
        <taxon>Bacteria</taxon>
        <taxon>Pseudomonadati</taxon>
        <taxon>Pseudomonadota</taxon>
        <taxon>Alphaproteobacteria</taxon>
        <taxon>Rhodobacterales</taxon>
        <taxon>Paracoccaceae</taxon>
        <taxon>Cereibacter</taxon>
    </lineage>
</organism>
<evidence type="ECO:0000313" key="6">
    <source>
        <dbReference type="EMBL" id="PTR19364.1"/>
    </source>
</evidence>
<dbReference type="SUPFAM" id="SSF53187">
    <property type="entry name" value="Zn-dependent exopeptidases"/>
    <property type="match status" value="1"/>
</dbReference>
<keyword evidence="3" id="KW-0378">Hydrolase</keyword>
<accession>A0A2T5KAC2</accession>
<evidence type="ECO:0000259" key="5">
    <source>
        <dbReference type="Pfam" id="PF24827"/>
    </source>
</evidence>
<keyword evidence="2" id="KW-0479">Metal-binding</keyword>
<dbReference type="AlphaFoldDB" id="A0A2T5KAC2"/>
<sequence>MTADLRPSPISATVDFDAPGVQHGFLRLPYSRDDAAWGSVMIPVAVVANGTGPTALLTGANHGDEYEGPIALFELARSLRPEEVTGRVIILPAMNQPAFAAGTRTSPIDRGNLNRSFPGRHDGTVTEKIADYFQRVLLPRADVVLDFHSGGRTLDFLPFCAAHVLPDKAQEARAFDLVRAFGAPFSVKMLEIDAVGMYDTAAEAMGKVFVTTELGGGGTASARTTGIAMRGCRNLLIAAGILRGEAEPQPTQWLDMPDGDCFTFAEDGGLIRFCADLGERVEKGQTIALIYPVARTGSDPTVLTARRSGLFTARHFPGLVKPGDCVAVIADEVEG</sequence>
<evidence type="ECO:0000313" key="7">
    <source>
        <dbReference type="Proteomes" id="UP000244060"/>
    </source>
</evidence>
<evidence type="ECO:0000256" key="3">
    <source>
        <dbReference type="ARBA" id="ARBA00022801"/>
    </source>
</evidence>
<dbReference type="RefSeq" id="WP_108220710.1">
    <property type="nucleotide sequence ID" value="NZ_CP090022.1"/>
</dbReference>
<dbReference type="Pfam" id="PF24827">
    <property type="entry name" value="AstE_AspA_cat"/>
    <property type="match status" value="1"/>
</dbReference>
<dbReference type="InterPro" id="IPR053138">
    <property type="entry name" value="N-alpha-Ac-DABA_deacetylase"/>
</dbReference>
<evidence type="ECO:0000256" key="4">
    <source>
        <dbReference type="ARBA" id="ARBA00022833"/>
    </source>
</evidence>
<evidence type="ECO:0000256" key="2">
    <source>
        <dbReference type="ARBA" id="ARBA00022723"/>
    </source>
</evidence>
<dbReference type="Proteomes" id="UP000244060">
    <property type="component" value="Unassembled WGS sequence"/>
</dbReference>
<dbReference type="InterPro" id="IPR043795">
    <property type="entry name" value="N-alpha-Ac-DABA-like"/>
</dbReference>
<keyword evidence="7" id="KW-1185">Reference proteome</keyword>
<dbReference type="GO" id="GO:0046872">
    <property type="term" value="F:metal ion binding"/>
    <property type="evidence" value="ECO:0007669"/>
    <property type="project" value="UniProtKB-KW"/>
</dbReference>